<evidence type="ECO:0000259" key="2">
    <source>
        <dbReference type="Pfam" id="PF25794"/>
    </source>
</evidence>
<keyword evidence="4" id="KW-1185">Reference proteome</keyword>
<dbReference type="PANTHER" id="PTHR15600">
    <property type="entry name" value="SACSIN"/>
    <property type="match status" value="1"/>
</dbReference>
<protein>
    <submittedName>
        <fullName evidence="3">DgyrCDS12159</fullName>
    </submittedName>
</protein>
<dbReference type="NCBIfam" id="NF047352">
    <property type="entry name" value="P_loop_sacsin"/>
    <property type="match status" value="3"/>
</dbReference>
<feature type="region of interest" description="Disordered" evidence="1">
    <location>
        <begin position="1705"/>
        <end position="1738"/>
    </location>
</feature>
<feature type="domain" description="Sacsin/Nov" evidence="2">
    <location>
        <begin position="2457"/>
        <end position="2685"/>
    </location>
</feature>
<name>A0A7I8W7G9_9ANNE</name>
<feature type="compositionally biased region" description="Basic and acidic residues" evidence="1">
    <location>
        <begin position="1726"/>
        <end position="1735"/>
    </location>
</feature>
<evidence type="ECO:0000313" key="3">
    <source>
        <dbReference type="EMBL" id="CAD5123853.1"/>
    </source>
</evidence>
<feature type="compositionally biased region" description="Basic and acidic residues" evidence="1">
    <location>
        <begin position="1705"/>
        <end position="1718"/>
    </location>
</feature>
<feature type="domain" description="Sacsin/Nov" evidence="2">
    <location>
        <begin position="1382"/>
        <end position="1626"/>
    </location>
</feature>
<comment type="caution">
    <text evidence="3">The sequence shown here is derived from an EMBL/GenBank/DDBJ whole genome shotgun (WGS) entry which is preliminary data.</text>
</comment>
<dbReference type="InterPro" id="IPR052972">
    <property type="entry name" value="Sacsin_chaperone_reg"/>
</dbReference>
<dbReference type="OrthoDB" id="5963011at2759"/>
<dbReference type="Proteomes" id="UP000549394">
    <property type="component" value="Unassembled WGS sequence"/>
</dbReference>
<evidence type="ECO:0000313" key="4">
    <source>
        <dbReference type="Proteomes" id="UP000549394"/>
    </source>
</evidence>
<dbReference type="PANTHER" id="PTHR15600:SF42">
    <property type="entry name" value="SACSIN"/>
    <property type="match status" value="1"/>
</dbReference>
<organism evidence="3 4">
    <name type="scientific">Dimorphilus gyrociliatus</name>
    <dbReference type="NCBI Taxonomy" id="2664684"/>
    <lineage>
        <taxon>Eukaryota</taxon>
        <taxon>Metazoa</taxon>
        <taxon>Spiralia</taxon>
        <taxon>Lophotrochozoa</taxon>
        <taxon>Annelida</taxon>
        <taxon>Polychaeta</taxon>
        <taxon>Polychaeta incertae sedis</taxon>
        <taxon>Dinophilidae</taxon>
        <taxon>Dimorphilus</taxon>
    </lineage>
</organism>
<evidence type="ECO:0000256" key="1">
    <source>
        <dbReference type="SAM" id="MobiDB-lite"/>
    </source>
</evidence>
<dbReference type="Pfam" id="PF25794">
    <property type="entry name" value="SACS"/>
    <property type="match status" value="3"/>
</dbReference>
<dbReference type="InterPro" id="IPR036890">
    <property type="entry name" value="HATPase_C_sf"/>
</dbReference>
<dbReference type="InterPro" id="IPR058210">
    <property type="entry name" value="SACS/Nov_dom"/>
</dbReference>
<proteinExistence type="predicted"/>
<sequence length="4118" mass="471889">MAGREEEFSIIRPSLIRQLKSILDQYPDDGQILKELLQNAEDAGATTIKFLYDETNYDSSNLKEFQHPDLSNFQGPALYAFNDATFTNKDWLGIRMLQDSVKEKDPLKVGRFGLGFKSVFHMTDLPSVISKNKLAYIDPHEKYFTFDGEATTGYCWNIDERNREMNQYPSQFKPFKSIFGCNEENFKRGNYSGTLFRFPLRKIPSALSKTVYGSTKILNLFQSFKQDAHLLLIFLKNIKKIELCVRQNSTIRTIFQVNLDEETWKFKQAIKLNLVRNIDFLKTYRGTIETIDYESNAKNKQSYFITEKFSSKIQDEQLKDLLKNVGHKYIPIVGTAMPIVTSERDVTGQVFCFLPLPSEQKTVSGLPIHVNGHFAVSQNRRHLKWSSHPNQKLLKTDVDLLWNRYLLGQMLPQCYCTMILKAIESNKMGQLNVEDILSSLPDLRLVFDHWKIILQPFYQTLFKESFLFSEVLNGKWLHIKEAIFDCMKDESTVVLGVRRLLLDCQVPVVKAPEHILHALSTFYNNDLFMITPDLVRRVILKQKNFEQKFDCSSKLLVLKYVVKDHDYNSLINLPLLPLKNGSFTTFLPKSSQNQSIFLMEKNDPRKLFLGIDHLLVRDDIDTSLYEALKRICKEGSLQLTDCKKSNLSFLIKQVLLENNCVFRQEKQDILTLYQSVLNAEWFENLWKHLCREFSTDLSNFEKLPIILLESDDNSTRLLKLDAGPLTLLKSAMGITLPEKVLYFLEKSGLCILEGIPNFVASHPLMLGNYVKLPVFEDIMEALYSSSQSCDKNSWRDNIRENCTSEEREAFREWIVSNRTQKIQSKHIELLKNMPLFETVGNKPFVVTACEVSKAAPAEKLPIQMFSPHINVADKNASILARMCNVQVIQITDILVQLVLPAMSTNTYQPDEVEAFFLYIVQKFNEYSKSKEFCATLATVPCVKTDSQTFLTPSEAFDDSSETVRSIFALQKLFPIGLYAEDNSRSVLRRLGLKGEKNITAEDLLEAIYCVNQLLIEDESVKNKSNLTNNTVNEDLENSCTMKQDILNKAIAITLFLERNIKLSSNSCFKSSLSTLKKSRFIPICQLPPDNYPKSLKWKAEQDNYLSKPTEVYGRRWSRICGSVSNVTSKNLSTELEDNLGIEKEPPLHVVIKHLQNIKNCYISEEKVNYLPLIINVYEFIFSKPVEKLRKALEDLNFTQFLWSGDGFCSVDLMVLEKFQVTLEPFCFFCPSEMLKYIKILKELGVESKCSIKTLLKVQHRMSNKMKQCQDGQFDYKQNLQMTIDILNYMKDLEEAKGQLQKFILIPVNHQQGFQFFPIEETSYCDLDWLRQGFDMAIDEGDDIKLAHNLLPATTCEALNVPTLMSRMLDAEELCFTGFGQSEPLTTRLKALLDDYTDGLAVPKELIQNADDAGATVVKFLYDERENESYRQYLLDERMSECQGPAFWSYNNAKFSDNDFKAITQLGGATKLERTDKVGKFGLGFNAVYNLTDVPSCVSNDHLVIFDPHLKYLRKAVRDCTKPGIKIAIKNSRALLKKLPHQFHTYQDIFGCKICSEKSHKFSGTLFRLPLRTKLQAAQSEISSKFYDENQMRVLLNLLIDHAQSLLLFTQSVTKIELHHLKKDGTTEDISKIFEVSKSCKVILAPPPVDFNFSDDRELLRNVSSLLKNSADFLKNKRQSNLNNFQWSYILQMSFKSGLIYDGKQDENPSITDKEKEVEVNNSEASEENKTNDDSTNKTLKTNNNALLLNTKASADDFWLIRCGMGIEESLTLSLENTQYGFNSACSVAIALQKVESNFVPIALQNSQLFCFLPLPIHSKLPVQINALFSVQSNRRSLNYKTIDDKENIKVLWNELLLKDAVNRVYMKAIEDVRRLLPSEFSFELYSLWPSDVPHLPMYLEPLIQAFYNNVACLEKVPLLEKNGKTVYLNNSLFLVDELQKSEIIETACTSIIQTVLKDFHVVKLSVLLMKALRKTGKKYIIEERLITISKFFKEYFFENLGILEEEDIYTMICFALRLNDGEINALISAFACIPAGPNKILKKPCELINPTQELAKLYDESDNRFPNGKELNEAYSLGLLQKLGMRSNDISWEETIDRLKTVERIENEQHRMDRISSIISFLEMKLRRTYNPNNDVGLGFAMDAVQNIPFLIARKKPENYPLEWFITDEKSKLFTPEEIYEKEDEKRLGSVAPIVEESVGNLENFSTRLKSFLRLIKKKCSWELLQKQFENILHCSFDKLNEKERKELEICWLRTLRSLNQVYPNLNEEDKTKFEDYFINNVSVQQSIFVDNNLVNPCKVAMRLDKDCSPYLYRIPDGVKDCHSLLLLCGVRESFEIEDFANSLTELKNNSEDKPLCDKDLLVSLALTNSLSSLLEVSNKSLEEVEKTSGTIYVPDNEGILREGRSLVVNDCPWMKGINGSLAHPKLSHSTAAFLGVRTTRGEAVRRYAKSLPFGQKEKFTSSIKRLIRNIPKDERILYELVQNADDAKATEIQIVLDYRMHQSKLVFGDEWRKLQGPALMVFNNQQFTDKDLYGIQQFGEGSKLEDPDSFGQYGVGFSSVYHLTDVPVLLTSIECKKTLCVFDPHCRYIPGSTSSDPGLRFDDVASVQHDFPDVFAPFKLLDKENATIFRFPLRTADMARTSIISKVETTVEEVQTIIDRLKNIATDLLLFAKNLKKITFFDIAVSGYKTNEYIVKSFLSPEDERLRSDYYDKYHIGVADLKRNPSNINKIEVEHVCYSLMMKDSLEREQTWFVSQRFGFGTMVPQNIEEAFINGELKKIIPRGSLACLLKKTVRGELAVQSGNRKIFCFLPLPLSTSLPVHVNAHFVLEHENRLNLAKEGLGADWNQMLQRFVLAPSYIELISCLRMRGLGHTMSDNFALVVPGCSKALIESSMKAFYEFWPKASEDNILNELVTSFYELVKEEKSPFFPCVQIADDEPNQAPQQSFITWLPAVANSIGGKKAYFTHDSESLTSNEGVPSFFGRVRSLFKSADNAKVPKTKEQIMKDVLIDCGLRLVATPKFVLRHLQEVNADIDFYEPSGVLTFLFSYSSFTESCDIGATLPCPVNNTKFKDIETIKELSVYCSSAESFWYRLDCVPLLLTADNILRTFDSAKPVFIPTYMELLPGSKSMFIHPILWDAVYKSSPKNLPVIKPMSISFVADLLDLQLSKEKFCQVQDPVEWNDIPSKKWMTTLWNMIGEETLETMDQITAADINESGSTRKEIAMKKTISPLDYWALIPAEEGGKQILMQPSMAKNIAFDFRLDDTQGLSNALKKLNVPKLNSGVLKQNIEYVRSLIACEDDARNVLNIICERKDRISNLNQSDTNNLCSYFGRKKKDLFLEEDVERLRDLPIHLTAAGELVSLSDAFVYTLPSQVPSDDTEVFHSKTGTVFLKTNPDLEEFHKTIGVSELSDLDVYQNFILKNVEFLTDEGRMKHLNYLFNRIKNPEITDNDKSDLVKFLMDTPLFYHSEKESMQRVCEFYDEDVSIFKCLLSASSFLAYENLKPFSKSEWKEFLLLLGLKSENDIDEKMILGFARDIEEKFKNGENAEKASLTFWEYIYEKMNIDKVENIGSELSKIECVSTTPINNDFIDLLPIPSENKYSSLNKCLPVKFSDCCWTQASFVRNWANPIDTIEDKIRAKRLQISLNFQENPTCKMVVNHLLKLSNAVGNRQFSLSEKNHILKCVFRGCYSYLQEHLPNEADNEKLLKLLFENKIVFLETHVTKARCTCLGFNNVDDELNHFIHKIPPSFGEFLTFFEMLGATECPTPNQYSYGLNEIAKLELPLTPNEFKLALRATKGLLLSIKKGETELEEFHLPSEDMEMIPSNLLVFNDTPAFYNRINGCKEIKLLSDLTQVNLTLHQTLDLIKNVPVKVRPKLLSDRVREVLMEEERKTATKDSKLVKFLSNRLKSAKFHIAVERLIYHNSIQADSSRTNEILHNVDIMAVKRVRTQLMLDSKVVKGTEISKCCVWDSGMLYIENKEEFDKQTLIEIVHYLADTILEGVLGSSSLYLVSLLTAENDNEFEILLDALNIRVKQVDSSKTNSPSSKVHSKQEKFLMKKNDYSINESVVVNVDGEYMFGTVQNMSSDEVFVSVGEQTVCLKYSDLYFIDRL</sequence>
<dbReference type="SUPFAM" id="SSF55874">
    <property type="entry name" value="ATPase domain of HSP90 chaperone/DNA topoisomerase II/histidine kinase"/>
    <property type="match status" value="3"/>
</dbReference>
<dbReference type="GO" id="GO:0030544">
    <property type="term" value="F:Hsp70 protein binding"/>
    <property type="evidence" value="ECO:0007669"/>
    <property type="project" value="TreeGrafter"/>
</dbReference>
<gene>
    <name evidence="3" type="ORF">DGYR_LOCUS11485</name>
</gene>
<reference evidence="3 4" key="1">
    <citation type="submission" date="2020-08" db="EMBL/GenBank/DDBJ databases">
        <authorList>
            <person name="Hejnol A."/>
        </authorList>
    </citation>
    <scope>NUCLEOTIDE SEQUENCE [LARGE SCALE GENOMIC DNA]</scope>
</reference>
<feature type="domain" description="Sacsin/Nov" evidence="2">
    <location>
        <begin position="14"/>
        <end position="249"/>
    </location>
</feature>
<accession>A0A7I8W7G9</accession>
<dbReference type="EMBL" id="CAJFCJ010000019">
    <property type="protein sequence ID" value="CAD5123853.1"/>
    <property type="molecule type" value="Genomic_DNA"/>
</dbReference>